<dbReference type="RefSeq" id="WP_046173108.1">
    <property type="nucleotide sequence ID" value="NZ_FOMB01000016.1"/>
</dbReference>
<dbReference type="EMBL" id="FOMB01000016">
    <property type="protein sequence ID" value="SFC97485.1"/>
    <property type="molecule type" value="Genomic_DNA"/>
</dbReference>
<reference evidence="3 5" key="2">
    <citation type="submission" date="2016-10" db="EMBL/GenBank/DDBJ databases">
        <authorList>
            <person name="de Groot N.N."/>
        </authorList>
    </citation>
    <scope>NUCLEOTIDE SEQUENCE [LARGE SCALE GENOMIC DNA]</scope>
    <source>
        <strain evidence="3 5">CGMCC 1.10210</strain>
    </source>
</reference>
<feature type="transmembrane region" description="Helical" evidence="1">
    <location>
        <begin position="25"/>
        <end position="44"/>
    </location>
</feature>
<evidence type="ECO:0000313" key="4">
    <source>
        <dbReference type="Proteomes" id="UP000033519"/>
    </source>
</evidence>
<feature type="transmembrane region" description="Helical" evidence="1">
    <location>
        <begin position="174"/>
        <end position="199"/>
    </location>
</feature>
<name>A0A0F5PRF8_9HYPH</name>
<feature type="transmembrane region" description="Helical" evidence="1">
    <location>
        <begin position="342"/>
        <end position="362"/>
    </location>
</feature>
<dbReference type="Proteomes" id="UP000182258">
    <property type="component" value="Unassembled WGS sequence"/>
</dbReference>
<sequence length="524" mass="59353">MDTVAQTQDAQGASLSSWRQYWPELVAALVWLVAFALLNGMPVWHDVTWQLWVARHLNAGVPLYDYIMETNPPLWFWMAQPLDLLSAATGLQPEQVLVSAIFLLIGISLALSAALASRWSQRERALTYAGILVATILICIGDFAQREPLVLIGTIPYALIIARRVEGEVTPWPLTLAIALLATPLLALKHYFVLIPILLEAWLIWERRRKWRPLRIETVVLIAGALGYALAILVFTPHYLTRMVPALSIAFGGLRAPLRAILINQMNLMLITSAFYFWHFRRELRPQAKAMLLLASAFALSYYMQFRGWGYHASPVVACLLLAILMHLAFRPAIPRLRWSEYLFATLMIVLATLPQVLGGPYRNDFTAAAERLLQRTQPGQNFAMLTTRAVRPWPAVEDKRLNWSLRYFQYWMLPSVANLEAAGIPIDSEFEAYLSTVRLETVQDFKCNPPDTLIIDYEGIEPTVGFDQARFDILGFFEKEPQFAALMESYELIEQLGPFAIYEPASELPPPTGTCHTLVPRRD</sequence>
<organism evidence="3 5">
    <name type="scientific">Devosia psychrophila</name>
    <dbReference type="NCBI Taxonomy" id="728005"/>
    <lineage>
        <taxon>Bacteria</taxon>
        <taxon>Pseudomonadati</taxon>
        <taxon>Pseudomonadota</taxon>
        <taxon>Alphaproteobacteria</taxon>
        <taxon>Hyphomicrobiales</taxon>
        <taxon>Devosiaceae</taxon>
        <taxon>Devosia</taxon>
    </lineage>
</organism>
<keyword evidence="1" id="KW-1133">Transmembrane helix</keyword>
<keyword evidence="3" id="KW-0808">Transferase</keyword>
<evidence type="ECO:0000313" key="3">
    <source>
        <dbReference type="EMBL" id="SFC97485.1"/>
    </source>
</evidence>
<accession>A0A0F5PRF8</accession>
<dbReference type="AlphaFoldDB" id="A0A0F5PRF8"/>
<dbReference type="EMBL" id="LAPV01000238">
    <property type="protein sequence ID" value="KKC30986.1"/>
    <property type="molecule type" value="Genomic_DNA"/>
</dbReference>
<keyword evidence="4" id="KW-1185">Reference proteome</keyword>
<dbReference type="GO" id="GO:0016740">
    <property type="term" value="F:transferase activity"/>
    <property type="evidence" value="ECO:0007669"/>
    <property type="project" value="UniProtKB-KW"/>
</dbReference>
<dbReference type="STRING" id="728005.SAMN04488059_11651"/>
<proteinExistence type="predicted"/>
<keyword evidence="1" id="KW-0472">Membrane</keyword>
<feature type="transmembrane region" description="Helical" evidence="1">
    <location>
        <begin position="260"/>
        <end position="278"/>
    </location>
</feature>
<protein>
    <submittedName>
        <fullName evidence="3">4-amino-4-deoxy-L-arabinose transferase</fullName>
    </submittedName>
</protein>
<dbReference type="OrthoDB" id="6196188at2"/>
<dbReference type="Proteomes" id="UP000033519">
    <property type="component" value="Unassembled WGS sequence"/>
</dbReference>
<gene>
    <name evidence="3" type="ORF">SAMN04488059_11651</name>
    <name evidence="2" type="ORF">WH91_21835</name>
</gene>
<evidence type="ECO:0000313" key="5">
    <source>
        <dbReference type="Proteomes" id="UP000182258"/>
    </source>
</evidence>
<reference evidence="2 4" key="1">
    <citation type="submission" date="2015-03" db="EMBL/GenBank/DDBJ databases">
        <authorList>
            <person name="Lepp D."/>
            <person name="Hassan Y.I."/>
            <person name="Li X.-Z."/>
            <person name="Zhou T."/>
        </authorList>
    </citation>
    <scope>NUCLEOTIDE SEQUENCE [LARGE SCALE GENOMIC DNA]</scope>
    <source>
        <strain evidence="2 4">Cr7-05</strain>
    </source>
</reference>
<feature type="transmembrane region" description="Helical" evidence="1">
    <location>
        <begin position="312"/>
        <end position="330"/>
    </location>
</feature>
<feature type="transmembrane region" description="Helical" evidence="1">
    <location>
        <begin position="96"/>
        <end position="116"/>
    </location>
</feature>
<dbReference type="PATRIC" id="fig|728005.3.peg.2838"/>
<evidence type="ECO:0000313" key="2">
    <source>
        <dbReference type="EMBL" id="KKC30986.1"/>
    </source>
</evidence>
<feature type="transmembrane region" description="Helical" evidence="1">
    <location>
        <begin position="125"/>
        <end position="144"/>
    </location>
</feature>
<feature type="transmembrane region" description="Helical" evidence="1">
    <location>
        <begin position="219"/>
        <end position="240"/>
    </location>
</feature>
<evidence type="ECO:0000256" key="1">
    <source>
        <dbReference type="SAM" id="Phobius"/>
    </source>
</evidence>
<keyword evidence="1" id="KW-0812">Transmembrane</keyword>